<evidence type="ECO:0000256" key="1">
    <source>
        <dbReference type="ARBA" id="ARBA00004651"/>
    </source>
</evidence>
<keyword evidence="5 7" id="KW-0472">Membrane</keyword>
<evidence type="ECO:0000256" key="4">
    <source>
        <dbReference type="ARBA" id="ARBA00022989"/>
    </source>
</evidence>
<keyword evidence="3 7" id="KW-0812">Transmembrane</keyword>
<evidence type="ECO:0000256" key="6">
    <source>
        <dbReference type="SAM" id="MobiDB-lite"/>
    </source>
</evidence>
<keyword evidence="2" id="KW-1003">Cell membrane</keyword>
<dbReference type="Proteomes" id="UP000326546">
    <property type="component" value="Chromosome"/>
</dbReference>
<evidence type="ECO:0000259" key="8">
    <source>
        <dbReference type="Pfam" id="PF13396"/>
    </source>
</evidence>
<evidence type="ECO:0000313" key="9">
    <source>
        <dbReference type="EMBL" id="QFG67660.1"/>
    </source>
</evidence>
<accession>A0A5J6V1J3</accession>
<dbReference type="OrthoDB" id="3298527at2"/>
<dbReference type="AlphaFoldDB" id="A0A5J6V1J3"/>
<dbReference type="GO" id="GO:0005886">
    <property type="term" value="C:plasma membrane"/>
    <property type="evidence" value="ECO:0007669"/>
    <property type="project" value="UniProtKB-SubCell"/>
</dbReference>
<gene>
    <name evidence="9" type="ORF">FY030_01985</name>
</gene>
<evidence type="ECO:0000256" key="5">
    <source>
        <dbReference type="ARBA" id="ARBA00023136"/>
    </source>
</evidence>
<proteinExistence type="predicted"/>
<feature type="transmembrane region" description="Helical" evidence="7">
    <location>
        <begin position="34"/>
        <end position="55"/>
    </location>
</feature>
<protein>
    <submittedName>
        <fullName evidence="9">PLDc_N domain-containing protein</fullName>
    </submittedName>
</protein>
<evidence type="ECO:0000313" key="10">
    <source>
        <dbReference type="Proteomes" id="UP000326546"/>
    </source>
</evidence>
<dbReference type="EMBL" id="CP044427">
    <property type="protein sequence ID" value="QFG67660.1"/>
    <property type="molecule type" value="Genomic_DNA"/>
</dbReference>
<dbReference type="Pfam" id="PF13396">
    <property type="entry name" value="PLDc_N"/>
    <property type="match status" value="1"/>
</dbReference>
<evidence type="ECO:0000256" key="7">
    <source>
        <dbReference type="SAM" id="Phobius"/>
    </source>
</evidence>
<dbReference type="KEGG" id="serw:FY030_01985"/>
<keyword evidence="10" id="KW-1185">Reference proteome</keyword>
<evidence type="ECO:0000256" key="3">
    <source>
        <dbReference type="ARBA" id="ARBA00022692"/>
    </source>
</evidence>
<dbReference type="InterPro" id="IPR027379">
    <property type="entry name" value="CLS_N"/>
</dbReference>
<dbReference type="RefSeq" id="WP_158060055.1">
    <property type="nucleotide sequence ID" value="NZ_CP044427.1"/>
</dbReference>
<feature type="region of interest" description="Disordered" evidence="6">
    <location>
        <begin position="68"/>
        <end position="90"/>
    </location>
</feature>
<feature type="domain" description="Cardiolipin synthase N-terminal" evidence="8">
    <location>
        <begin position="12"/>
        <end position="57"/>
    </location>
</feature>
<comment type="subcellular location">
    <subcellularLocation>
        <location evidence="1">Cell membrane</location>
        <topology evidence="1">Multi-pass membrane protein</topology>
    </subcellularLocation>
</comment>
<organism evidence="9 10">
    <name type="scientific">Ornithinimicrobium pratense</name>
    <dbReference type="NCBI Taxonomy" id="2593973"/>
    <lineage>
        <taxon>Bacteria</taxon>
        <taxon>Bacillati</taxon>
        <taxon>Actinomycetota</taxon>
        <taxon>Actinomycetes</taxon>
        <taxon>Micrococcales</taxon>
        <taxon>Ornithinimicrobiaceae</taxon>
        <taxon>Ornithinimicrobium</taxon>
    </lineage>
</organism>
<name>A0A5J6V1J3_9MICO</name>
<sequence length="90" mass="9716">MIRVLAAVALLVFTVYCVVDAVQSEDEKVRGLPKILWIVLVLFFPLVGGIAWLIAGRPTSILDVLFGGRGQDGPRGPLGPDDDPDFLRGL</sequence>
<keyword evidence="4 7" id="KW-1133">Transmembrane helix</keyword>
<evidence type="ECO:0000256" key="2">
    <source>
        <dbReference type="ARBA" id="ARBA00022475"/>
    </source>
</evidence>
<reference evidence="9 10" key="1">
    <citation type="submission" date="2019-09" db="EMBL/GenBank/DDBJ databases">
        <title>Serinicoccus pratensis sp. nov., isolated from meadow soil.</title>
        <authorList>
            <person name="Zhang W."/>
        </authorList>
    </citation>
    <scope>NUCLEOTIDE SEQUENCE [LARGE SCALE GENOMIC DNA]</scope>
    <source>
        <strain evidence="9 10">W204</strain>
    </source>
</reference>